<name>A0A919S2G0_9CLOT</name>
<protein>
    <recommendedName>
        <fullName evidence="2">UPF0178 protein CPJCM30710_31980</fullName>
    </recommendedName>
</protein>
<comment type="similarity">
    <text evidence="1 2">Belongs to the UPF0178 family.</text>
</comment>
<evidence type="ECO:0000313" key="3">
    <source>
        <dbReference type="EMBL" id="GIM30532.1"/>
    </source>
</evidence>
<dbReference type="PANTHER" id="PTHR35146">
    <property type="entry name" value="UPF0178 PROTEIN YAII"/>
    <property type="match status" value="1"/>
</dbReference>
<keyword evidence="4" id="KW-1185">Reference proteome</keyword>
<dbReference type="Pfam" id="PF02639">
    <property type="entry name" value="DUF188"/>
    <property type="match status" value="1"/>
</dbReference>
<proteinExistence type="inferred from homology"/>
<sequence length="148" mass="16751">MKIIVDGDGCPGKAYIEKAAKNNNVEVVIYCDYSHFIQSDYSKVICVEGGFQSVDMYIINNALKGDIIVTQDYGVAAMVLGKGCYAINPRGFIYDDKNIDRLLFERHISQKIRRAGGKTGSHKKRSEEDDKRLYHNLIELIKKDKKEA</sequence>
<dbReference type="InterPro" id="IPR003791">
    <property type="entry name" value="UPF0178"/>
</dbReference>
<dbReference type="EMBL" id="BOPZ01000041">
    <property type="protein sequence ID" value="GIM30532.1"/>
    <property type="molecule type" value="Genomic_DNA"/>
</dbReference>
<evidence type="ECO:0000256" key="2">
    <source>
        <dbReference type="HAMAP-Rule" id="MF_00489"/>
    </source>
</evidence>
<dbReference type="HAMAP" id="MF_00489">
    <property type="entry name" value="UPF0178"/>
    <property type="match status" value="1"/>
</dbReference>
<dbReference type="RefSeq" id="WP_212905201.1">
    <property type="nucleotide sequence ID" value="NZ_BOPZ01000041.1"/>
</dbReference>
<evidence type="ECO:0000256" key="1">
    <source>
        <dbReference type="ARBA" id="ARBA00008522"/>
    </source>
</evidence>
<dbReference type="Proteomes" id="UP000679179">
    <property type="component" value="Unassembled WGS sequence"/>
</dbReference>
<comment type="caution">
    <text evidence="3">The sequence shown here is derived from an EMBL/GenBank/DDBJ whole genome shotgun (WGS) entry which is preliminary data.</text>
</comment>
<dbReference type="AlphaFoldDB" id="A0A919S2G0"/>
<organism evidence="3 4">
    <name type="scientific">Clostridium polyendosporum</name>
    <dbReference type="NCBI Taxonomy" id="69208"/>
    <lineage>
        <taxon>Bacteria</taxon>
        <taxon>Bacillati</taxon>
        <taxon>Bacillota</taxon>
        <taxon>Clostridia</taxon>
        <taxon>Eubacteriales</taxon>
        <taxon>Clostridiaceae</taxon>
        <taxon>Clostridium</taxon>
    </lineage>
</organism>
<reference evidence="3" key="1">
    <citation type="submission" date="2021-03" db="EMBL/GenBank/DDBJ databases">
        <title>Taxonomic study of Clostridium polyendosporum from meadow-gley soil under rice.</title>
        <authorList>
            <person name="Kobayashi H."/>
            <person name="Tanizawa Y."/>
            <person name="Yagura M."/>
        </authorList>
    </citation>
    <scope>NUCLEOTIDE SEQUENCE</scope>
    <source>
        <strain evidence="3">JCM 30710</strain>
    </source>
</reference>
<dbReference type="NCBIfam" id="NF001095">
    <property type="entry name" value="PRK00124.1"/>
    <property type="match status" value="1"/>
</dbReference>
<gene>
    <name evidence="3" type="ORF">CPJCM30710_31980</name>
</gene>
<dbReference type="PANTHER" id="PTHR35146:SF1">
    <property type="entry name" value="UPF0178 PROTEIN YAII"/>
    <property type="match status" value="1"/>
</dbReference>
<accession>A0A919S2G0</accession>
<evidence type="ECO:0000313" key="4">
    <source>
        <dbReference type="Proteomes" id="UP000679179"/>
    </source>
</evidence>